<dbReference type="SUPFAM" id="SSF52266">
    <property type="entry name" value="SGNH hydrolase"/>
    <property type="match status" value="1"/>
</dbReference>
<sequence length="939" mass="98745">MKYVILCLFALLTLCQVRGQSSLMVKRDTVAVRNAELLIQNSTRSVPGVLFNNGNGYTEFRKIRLENLGDTALAVTGQDTVRFKVGLSTGEPFPLVLSVRSLNASQQQLKWWKTPDDLYNAPRVGILGGSQGTGDYTDIPGNAISGRLTSYIAAVTTGGTVTNYSYPGYNTRKMMPNGANQWVDNSRNITKALADGNKIIILVTPSNDADPNSPYGGATSLTETMANIAAIEDACDKAGATLLLFSGFPRHDFSSQPARIQQLDLSNLLQKKFGARCAYVYKLLEDPANPYQLNPLLERGDHAHLNAQGAAVAFAVLRDVLTGYFTSNTSISKYVLQRTLSLNAPFTESQVFTAPNVNYVNIGLDNNFYRIRYFNRDGTWSSWSNVVQGLGSGTGGPSVEAGPDQTILLPATLSLSATANDPSGNITGYVWTKQSGGAAAITSPNAAQTTVTGLETGAYVFRCTVTNNAGAQAYDEVNVTVISGSGNRMAKFNFSPSPKAVTGYVNLYGHPHQGVISQTDPVSGIGLNTVAATAWAPNGTMSAVDNLTVVNDGGGFVVDQATLSSAFFTANNTAVNNLQLTGLTPGKLAKILVTGNASSSPRYTKVAIGSDVKEYNATGNSSKAALFDDVPVPADGKINIAMFASTTSSTPFGIAAVVTVEEKTGQAPVNQPPVVNAGNSQTITLPATLTLSATASDPDGTIASYTWTKTSGANAQITTPNAATTTVTGLTGGTYMFRCTVTDDKGATAYSEVQVTVINPNISRTASFNFSLGSKPVPGFVNVNGHPHLTVLNGTSPSGIGINTIATTAYVHNLNETAKDNLNVTDDGGGFIVPAQALANVIFTASFTPTDNLQVTGLTPGKHCKIILTANAVSSPRLNRVRIDGNVVEFNAVQNSSKAAVFDNLVIPADGKINIAFYAKDASSYAGLASAVIIEEYVN</sequence>
<feature type="domain" description="PKD/Chitinase" evidence="2">
    <location>
        <begin position="398"/>
        <end position="484"/>
    </location>
</feature>
<keyword evidence="1" id="KW-0732">Signal</keyword>
<evidence type="ECO:0000313" key="3">
    <source>
        <dbReference type="EMBL" id="SKA40191.1"/>
    </source>
</evidence>
<dbReference type="PANTHER" id="PTHR46182:SF2">
    <property type="entry name" value="FI19480P1"/>
    <property type="match status" value="1"/>
</dbReference>
<keyword evidence="4" id="KW-1185">Reference proteome</keyword>
<accession>A0A1T4TIV7</accession>
<dbReference type="InterPro" id="IPR013783">
    <property type="entry name" value="Ig-like_fold"/>
</dbReference>
<dbReference type="STRING" id="634771.SAMN04488128_105137"/>
<dbReference type="SMART" id="SM00089">
    <property type="entry name" value="PKD"/>
    <property type="match status" value="2"/>
</dbReference>
<dbReference type="EMBL" id="FUWZ01000005">
    <property type="protein sequence ID" value="SKA40191.1"/>
    <property type="molecule type" value="Genomic_DNA"/>
</dbReference>
<gene>
    <name evidence="3" type="ORF">SAMN04488128_105137</name>
</gene>
<feature type="domain" description="PKD/Chitinase" evidence="2">
    <location>
        <begin position="674"/>
        <end position="758"/>
    </location>
</feature>
<evidence type="ECO:0000256" key="1">
    <source>
        <dbReference type="SAM" id="SignalP"/>
    </source>
</evidence>
<dbReference type="InterPro" id="IPR022409">
    <property type="entry name" value="PKD/Chitinase_dom"/>
</dbReference>
<feature type="chain" id="PRO_5012413960" description="PKD/Chitinase domain-containing protein" evidence="1">
    <location>
        <begin position="20"/>
        <end position="939"/>
    </location>
</feature>
<dbReference type="InterPro" id="IPR036514">
    <property type="entry name" value="SGNH_hydro_sf"/>
</dbReference>
<dbReference type="Pfam" id="PF22352">
    <property type="entry name" value="K319L-like_PKD"/>
    <property type="match status" value="2"/>
</dbReference>
<dbReference type="InterPro" id="IPR035986">
    <property type="entry name" value="PKD_dom_sf"/>
</dbReference>
<dbReference type="OrthoDB" id="610985at2"/>
<protein>
    <recommendedName>
        <fullName evidence="2">PKD/Chitinase domain-containing protein</fullName>
    </recommendedName>
</protein>
<dbReference type="InterPro" id="IPR029865">
    <property type="entry name" value="KIAA0319-like"/>
</dbReference>
<dbReference type="GO" id="GO:0031410">
    <property type="term" value="C:cytoplasmic vesicle"/>
    <property type="evidence" value="ECO:0007669"/>
    <property type="project" value="TreeGrafter"/>
</dbReference>
<dbReference type="GO" id="GO:0016020">
    <property type="term" value="C:membrane"/>
    <property type="evidence" value="ECO:0007669"/>
    <property type="project" value="TreeGrafter"/>
</dbReference>
<dbReference type="SUPFAM" id="SSF49299">
    <property type="entry name" value="PKD domain"/>
    <property type="match status" value="2"/>
</dbReference>
<dbReference type="GO" id="GO:0016788">
    <property type="term" value="F:hydrolase activity, acting on ester bonds"/>
    <property type="evidence" value="ECO:0007669"/>
    <property type="project" value="UniProtKB-ARBA"/>
</dbReference>
<dbReference type="PANTHER" id="PTHR46182">
    <property type="entry name" value="FI19480P1"/>
    <property type="match status" value="1"/>
</dbReference>
<name>A0A1T4TIV7_9BACT</name>
<proteinExistence type="predicted"/>
<reference evidence="4" key="1">
    <citation type="submission" date="2017-02" db="EMBL/GenBank/DDBJ databases">
        <authorList>
            <person name="Varghese N."/>
            <person name="Submissions S."/>
        </authorList>
    </citation>
    <scope>NUCLEOTIDE SEQUENCE [LARGE SCALE GENOMIC DNA]</scope>
    <source>
        <strain evidence="4">DSM 22224</strain>
    </source>
</reference>
<dbReference type="Proteomes" id="UP000190367">
    <property type="component" value="Unassembled WGS sequence"/>
</dbReference>
<dbReference type="Gene3D" id="2.60.40.10">
    <property type="entry name" value="Immunoglobulins"/>
    <property type="match status" value="2"/>
</dbReference>
<organism evidence="3 4">
    <name type="scientific">Chitinophaga eiseniae</name>
    <dbReference type="NCBI Taxonomy" id="634771"/>
    <lineage>
        <taxon>Bacteria</taxon>
        <taxon>Pseudomonadati</taxon>
        <taxon>Bacteroidota</taxon>
        <taxon>Chitinophagia</taxon>
        <taxon>Chitinophagales</taxon>
        <taxon>Chitinophagaceae</taxon>
        <taxon>Chitinophaga</taxon>
    </lineage>
</organism>
<evidence type="ECO:0000313" key="4">
    <source>
        <dbReference type="Proteomes" id="UP000190367"/>
    </source>
</evidence>
<dbReference type="AlphaFoldDB" id="A0A1T4TIV7"/>
<feature type="signal peptide" evidence="1">
    <location>
        <begin position="1"/>
        <end position="19"/>
    </location>
</feature>
<evidence type="ECO:0000259" key="2">
    <source>
        <dbReference type="SMART" id="SM00089"/>
    </source>
</evidence>
<dbReference type="RefSeq" id="WP_078671950.1">
    <property type="nucleotide sequence ID" value="NZ_FUWZ01000005.1"/>
</dbReference>
<dbReference type="Gene3D" id="3.40.50.1110">
    <property type="entry name" value="SGNH hydrolase"/>
    <property type="match status" value="1"/>
</dbReference>